<feature type="domain" description="C2H2-type" evidence="13">
    <location>
        <begin position="389"/>
        <end position="416"/>
    </location>
</feature>
<keyword evidence="10" id="KW-0804">Transcription</keyword>
<dbReference type="FunFam" id="3.30.160.60:FF:000130">
    <property type="entry name" value="Spalt-like transcription factor 4"/>
    <property type="match status" value="1"/>
</dbReference>
<evidence type="ECO:0000256" key="8">
    <source>
        <dbReference type="ARBA" id="ARBA00023015"/>
    </source>
</evidence>
<dbReference type="FunFam" id="3.30.160.60:FF:000096">
    <property type="entry name" value="Zinc finger and BTB domain-containing protein 18 isoform 1"/>
    <property type="match status" value="1"/>
</dbReference>
<organism evidence="14 15">
    <name type="scientific">Paralvinella palmiformis</name>
    <dbReference type="NCBI Taxonomy" id="53620"/>
    <lineage>
        <taxon>Eukaryota</taxon>
        <taxon>Metazoa</taxon>
        <taxon>Spiralia</taxon>
        <taxon>Lophotrochozoa</taxon>
        <taxon>Annelida</taxon>
        <taxon>Polychaeta</taxon>
        <taxon>Sedentaria</taxon>
        <taxon>Canalipalpata</taxon>
        <taxon>Terebellida</taxon>
        <taxon>Terebelliformia</taxon>
        <taxon>Alvinellidae</taxon>
        <taxon>Paralvinella</taxon>
    </lineage>
</organism>
<reference evidence="14" key="1">
    <citation type="journal article" date="2023" name="Mol. Biol. Evol.">
        <title>Third-Generation Sequencing Reveals the Adaptive Role of the Epigenome in Three Deep-Sea Polychaetes.</title>
        <authorList>
            <person name="Perez M."/>
            <person name="Aroh O."/>
            <person name="Sun Y."/>
            <person name="Lan Y."/>
            <person name="Juniper S.K."/>
            <person name="Young C.R."/>
            <person name="Angers B."/>
            <person name="Qian P.Y."/>
        </authorList>
    </citation>
    <scope>NUCLEOTIDE SEQUENCE</scope>
    <source>
        <strain evidence="14">P08H-3</strain>
    </source>
</reference>
<proteinExistence type="inferred from homology"/>
<dbReference type="GO" id="GO:0005634">
    <property type="term" value="C:nucleus"/>
    <property type="evidence" value="ECO:0007669"/>
    <property type="project" value="UniProtKB-SubCell"/>
</dbReference>
<dbReference type="AlphaFoldDB" id="A0AAD9JUH6"/>
<dbReference type="CDD" id="cd10534">
    <property type="entry name" value="PR-SET_PRDM-like"/>
    <property type="match status" value="1"/>
</dbReference>
<feature type="domain" description="C2H2-type" evidence="13">
    <location>
        <begin position="667"/>
        <end position="694"/>
    </location>
</feature>
<keyword evidence="6 12" id="KW-0863">Zinc-finger</keyword>
<dbReference type="InterPro" id="IPR013087">
    <property type="entry name" value="Znf_C2H2_type"/>
</dbReference>
<evidence type="ECO:0000256" key="10">
    <source>
        <dbReference type="ARBA" id="ARBA00023163"/>
    </source>
</evidence>
<evidence type="ECO:0000313" key="14">
    <source>
        <dbReference type="EMBL" id="KAK2158885.1"/>
    </source>
</evidence>
<protein>
    <recommendedName>
        <fullName evidence="13">C2H2-type domain-containing protein</fullName>
    </recommendedName>
</protein>
<comment type="function">
    <text evidence="1">May be involved in transcriptional regulation.</text>
</comment>
<evidence type="ECO:0000256" key="2">
    <source>
        <dbReference type="ARBA" id="ARBA00004123"/>
    </source>
</evidence>
<dbReference type="InterPro" id="IPR036236">
    <property type="entry name" value="Znf_C2H2_sf"/>
</dbReference>
<evidence type="ECO:0000256" key="6">
    <source>
        <dbReference type="ARBA" id="ARBA00022771"/>
    </source>
</evidence>
<dbReference type="Gene3D" id="2.170.270.10">
    <property type="entry name" value="SET domain"/>
    <property type="match status" value="1"/>
</dbReference>
<name>A0AAD9JUH6_9ANNE</name>
<keyword evidence="15" id="KW-1185">Reference proteome</keyword>
<feature type="domain" description="C2H2-type" evidence="13">
    <location>
        <begin position="555"/>
        <end position="582"/>
    </location>
</feature>
<dbReference type="SMART" id="SM00355">
    <property type="entry name" value="ZnF_C2H2"/>
    <property type="match status" value="13"/>
</dbReference>
<feature type="domain" description="C2H2-type" evidence="13">
    <location>
        <begin position="527"/>
        <end position="554"/>
    </location>
</feature>
<dbReference type="FunFam" id="3.30.160.60:FF:001266">
    <property type="entry name" value="Zinc finger protein 662"/>
    <property type="match status" value="1"/>
</dbReference>
<dbReference type="FunFam" id="3.30.160.60:FF:001270">
    <property type="entry name" value="zinc finger protein 583 isoform X1"/>
    <property type="match status" value="1"/>
</dbReference>
<feature type="domain" description="C2H2-type" evidence="13">
    <location>
        <begin position="611"/>
        <end position="638"/>
    </location>
</feature>
<comment type="caution">
    <text evidence="14">The sequence shown here is derived from an EMBL/GenBank/DDBJ whole genome shotgun (WGS) entry which is preliminary data.</text>
</comment>
<dbReference type="Pfam" id="PF00096">
    <property type="entry name" value="zf-C2H2"/>
    <property type="match status" value="11"/>
</dbReference>
<dbReference type="FunFam" id="3.30.160.60:FF:001442">
    <property type="entry name" value="zinc finger protein 696"/>
    <property type="match status" value="1"/>
</dbReference>
<keyword evidence="9" id="KW-0238">DNA-binding</keyword>
<feature type="domain" description="C2H2-type" evidence="13">
    <location>
        <begin position="443"/>
        <end position="470"/>
    </location>
</feature>
<feature type="domain" description="C2H2-type" evidence="13">
    <location>
        <begin position="333"/>
        <end position="360"/>
    </location>
</feature>
<feature type="domain" description="C2H2-type" evidence="13">
    <location>
        <begin position="499"/>
        <end position="526"/>
    </location>
</feature>
<dbReference type="EMBL" id="JAODUP010000162">
    <property type="protein sequence ID" value="KAK2158885.1"/>
    <property type="molecule type" value="Genomic_DNA"/>
</dbReference>
<feature type="domain" description="C2H2-type" evidence="13">
    <location>
        <begin position="361"/>
        <end position="388"/>
    </location>
</feature>
<sequence>MDDVRNSGSSSTPESLLDILKEIKKEKVDDDYDEAVFNIPYCELRKKQCNGNKYAEHLYDGGRSSRLNAKETNNAPVNLTMVTKIKEEDQDGFLDYGRIRRGLGADYINSIAKRLSVSDDIGGGRPDLQSSEATIENLVLSVNIYIGKNNVQFGPIDERIELVIKISNRLIDDDITDGLVQTLPAGLGASQGVYTTCFLPDGTVFEPYQESVMGEIQCTSEYWDVSKLNWMRFVRRTKDRQKQNLETFEEHGQMSFRTVCDILPGSELLLFKDNHNRNGDVSANFDSDSVNKVAVSASDSTSVNRYPHSILGMPYENSFAISPCNDTQRVCTYGCNVCGKECSTLADLTEHMPVHVGGKRSVCTICGKHFADAYSLKAHIRVHTGERPYVCKKCGKCFTQSSTLVRHMKTHTKPYECALCGKEFFQAIQLQRHIKLHNGEMPYQCSECGKGYPTSSNLDYHMRTHTGVRPHRCAECGKRFIQPCQLKRHMLQHTGEKPYKCPMCSHRFTQSGHLRSHIRTHTGEKPHKCNTCGKLYKDSSSLRRHEQSHSGKLPYCCTVCEKRFCRSGDLTKHKIVHSNEKPYKCTVCEKAFRRSDRLLCHIRIHTGEKPYDCKICGKRFAINSDLKKHIMIHTGEKPLQCPQCEKRFRSHGDLKRHIRTHTGEKPYACDICNRVFCTLGNMKKHRKTHSNEKSVA</sequence>
<keyword evidence="8" id="KW-0805">Transcription regulation</keyword>
<feature type="domain" description="C2H2-type" evidence="13">
    <location>
        <begin position="583"/>
        <end position="610"/>
    </location>
</feature>
<dbReference type="Proteomes" id="UP001208570">
    <property type="component" value="Unassembled WGS sequence"/>
</dbReference>
<evidence type="ECO:0000256" key="11">
    <source>
        <dbReference type="ARBA" id="ARBA00023242"/>
    </source>
</evidence>
<evidence type="ECO:0000259" key="13">
    <source>
        <dbReference type="PROSITE" id="PS50157"/>
    </source>
</evidence>
<dbReference type="SUPFAM" id="SSF57667">
    <property type="entry name" value="beta-beta-alpha zinc fingers"/>
    <property type="match status" value="7"/>
</dbReference>
<dbReference type="InterPro" id="IPR046341">
    <property type="entry name" value="SET_dom_sf"/>
</dbReference>
<evidence type="ECO:0000256" key="5">
    <source>
        <dbReference type="ARBA" id="ARBA00022737"/>
    </source>
</evidence>
<dbReference type="FunFam" id="3.30.160.60:FF:000512">
    <property type="entry name" value="zinc finger protein 197 isoform X1"/>
    <property type="match status" value="1"/>
</dbReference>
<comment type="similarity">
    <text evidence="3">Belongs to the krueppel C2H2-type zinc-finger protein family.</text>
</comment>
<comment type="subcellular location">
    <subcellularLocation>
        <location evidence="2">Nucleus</location>
    </subcellularLocation>
</comment>
<evidence type="ECO:0000256" key="4">
    <source>
        <dbReference type="ARBA" id="ARBA00022723"/>
    </source>
</evidence>
<accession>A0AAD9JUH6</accession>
<evidence type="ECO:0000313" key="15">
    <source>
        <dbReference type="Proteomes" id="UP001208570"/>
    </source>
</evidence>
<keyword evidence="7" id="KW-0862">Zinc</keyword>
<dbReference type="PROSITE" id="PS50157">
    <property type="entry name" value="ZINC_FINGER_C2H2_2"/>
    <property type="match status" value="13"/>
</dbReference>
<dbReference type="GO" id="GO:0000978">
    <property type="term" value="F:RNA polymerase II cis-regulatory region sequence-specific DNA binding"/>
    <property type="evidence" value="ECO:0007669"/>
    <property type="project" value="TreeGrafter"/>
</dbReference>
<keyword evidence="11" id="KW-0539">Nucleus</keyword>
<gene>
    <name evidence="14" type="ORF">LSH36_162g05039</name>
</gene>
<evidence type="ECO:0000256" key="1">
    <source>
        <dbReference type="ARBA" id="ARBA00003767"/>
    </source>
</evidence>
<dbReference type="FunFam" id="3.30.160.60:FF:000045">
    <property type="entry name" value="ZFP69 zinc finger protein B"/>
    <property type="match status" value="1"/>
</dbReference>
<feature type="domain" description="C2H2-type" evidence="13">
    <location>
        <begin position="639"/>
        <end position="666"/>
    </location>
</feature>
<dbReference type="GO" id="GO:0008270">
    <property type="term" value="F:zinc ion binding"/>
    <property type="evidence" value="ECO:0007669"/>
    <property type="project" value="UniProtKB-KW"/>
</dbReference>
<dbReference type="Gene3D" id="3.30.160.60">
    <property type="entry name" value="Classic Zinc Finger"/>
    <property type="match status" value="12"/>
</dbReference>
<dbReference type="FunFam" id="3.30.160.60:FF:002343">
    <property type="entry name" value="Zinc finger protein 33A"/>
    <property type="match status" value="2"/>
</dbReference>
<dbReference type="PROSITE" id="PS00028">
    <property type="entry name" value="ZINC_FINGER_C2H2_1"/>
    <property type="match status" value="13"/>
</dbReference>
<dbReference type="FunFam" id="3.30.160.60:FF:001049">
    <property type="entry name" value="zinc finger protein 319"/>
    <property type="match status" value="1"/>
</dbReference>
<dbReference type="FunFam" id="3.30.160.60:FF:000358">
    <property type="entry name" value="zinc finger protein 24"/>
    <property type="match status" value="1"/>
</dbReference>
<keyword evidence="4" id="KW-0479">Metal-binding</keyword>
<evidence type="ECO:0000256" key="9">
    <source>
        <dbReference type="ARBA" id="ARBA00023125"/>
    </source>
</evidence>
<evidence type="ECO:0000256" key="12">
    <source>
        <dbReference type="PROSITE-ProRule" id="PRU00042"/>
    </source>
</evidence>
<dbReference type="InterPro" id="IPR001214">
    <property type="entry name" value="SET_dom"/>
</dbReference>
<dbReference type="GO" id="GO:0001228">
    <property type="term" value="F:DNA-binding transcription activator activity, RNA polymerase II-specific"/>
    <property type="evidence" value="ECO:0007669"/>
    <property type="project" value="TreeGrafter"/>
</dbReference>
<dbReference type="PANTHER" id="PTHR24393:SF34">
    <property type="entry name" value="PR_SET DOMAIN 13"/>
    <property type="match status" value="1"/>
</dbReference>
<dbReference type="Pfam" id="PF21549">
    <property type="entry name" value="PRDM2_PR"/>
    <property type="match status" value="1"/>
</dbReference>
<feature type="domain" description="C2H2-type" evidence="13">
    <location>
        <begin position="415"/>
        <end position="442"/>
    </location>
</feature>
<evidence type="ECO:0000256" key="3">
    <source>
        <dbReference type="ARBA" id="ARBA00006991"/>
    </source>
</evidence>
<dbReference type="PANTHER" id="PTHR24393">
    <property type="entry name" value="ZINC FINGER PROTEIN"/>
    <property type="match status" value="1"/>
</dbReference>
<feature type="domain" description="C2H2-type" evidence="13">
    <location>
        <begin position="471"/>
        <end position="498"/>
    </location>
</feature>
<keyword evidence="5" id="KW-0677">Repeat</keyword>
<evidence type="ECO:0000256" key="7">
    <source>
        <dbReference type="ARBA" id="ARBA00022833"/>
    </source>
</evidence>